<evidence type="ECO:0000313" key="2">
    <source>
        <dbReference type="EMBL" id="MDD9208149.1"/>
    </source>
</evidence>
<organism evidence="2 3">
    <name type="scientific">Georgenia halotolerans</name>
    <dbReference type="NCBI Taxonomy" id="3028317"/>
    <lineage>
        <taxon>Bacteria</taxon>
        <taxon>Bacillati</taxon>
        <taxon>Actinomycetota</taxon>
        <taxon>Actinomycetes</taxon>
        <taxon>Micrococcales</taxon>
        <taxon>Bogoriellaceae</taxon>
        <taxon>Georgenia</taxon>
    </lineage>
</organism>
<accession>A0ABT5U3U5</accession>
<keyword evidence="3" id="KW-1185">Reference proteome</keyword>
<comment type="caution">
    <text evidence="2">The sequence shown here is derived from an EMBL/GenBank/DDBJ whole genome shotgun (WGS) entry which is preliminary data.</text>
</comment>
<reference evidence="2" key="1">
    <citation type="submission" date="2023-02" db="EMBL/GenBank/DDBJ databases">
        <title>Georgenia sp.10Sc9-8, isolated from a soil sample collected from the Taklamakan desert.</title>
        <authorList>
            <person name="Liu S."/>
        </authorList>
    </citation>
    <scope>NUCLEOTIDE SEQUENCE</scope>
    <source>
        <strain evidence="2">10Sc9-8</strain>
    </source>
</reference>
<evidence type="ECO:0000256" key="1">
    <source>
        <dbReference type="SAM" id="MobiDB-lite"/>
    </source>
</evidence>
<protein>
    <submittedName>
        <fullName evidence="2">Uncharacterized protein</fullName>
    </submittedName>
</protein>
<evidence type="ECO:0000313" key="3">
    <source>
        <dbReference type="Proteomes" id="UP001165561"/>
    </source>
</evidence>
<dbReference type="EMBL" id="JARACI010001195">
    <property type="protein sequence ID" value="MDD9208149.1"/>
    <property type="molecule type" value="Genomic_DNA"/>
</dbReference>
<name>A0ABT5U3U5_9MICO</name>
<dbReference type="Proteomes" id="UP001165561">
    <property type="component" value="Unassembled WGS sequence"/>
</dbReference>
<proteinExistence type="predicted"/>
<sequence length="167" mass="17735">MLAQAQQEPGGHGVDLADVSEGEGPQEGAQRRGGVAAVEDLAHGAVVQQGHVLDAVRARGHARYQRGELQPGVGALVTLHTQLLVGQLTQPRLAGQSHLRDQACGRHEVGSSKVADTTPAGVRKLHLRDALRELVIRTLDKSHLPRQKGISAFPRLSTSLNPSVDRG</sequence>
<gene>
    <name evidence="2" type="ORF">PU560_17000</name>
</gene>
<feature type="region of interest" description="Disordered" evidence="1">
    <location>
        <begin position="1"/>
        <end position="34"/>
    </location>
</feature>